<proteinExistence type="predicted"/>
<evidence type="ECO:0000313" key="2">
    <source>
        <dbReference type="Proteomes" id="UP000231896"/>
    </source>
</evidence>
<dbReference type="AlphaFoldDB" id="A0A2K8NWZ9"/>
<organism evidence="1 2">
    <name type="scientific">Mesoplasma melaleucae</name>
    <dbReference type="NCBI Taxonomy" id="81459"/>
    <lineage>
        <taxon>Bacteria</taxon>
        <taxon>Bacillati</taxon>
        <taxon>Mycoplasmatota</taxon>
        <taxon>Mollicutes</taxon>
        <taxon>Entomoplasmatales</taxon>
        <taxon>Entomoplasmataceae</taxon>
        <taxon>Mesoplasma</taxon>
    </lineage>
</organism>
<dbReference type="Proteomes" id="UP000231896">
    <property type="component" value="Chromosome"/>
</dbReference>
<dbReference type="KEGG" id="eml:EMELA_v1c07770"/>
<gene>
    <name evidence="1" type="ORF">EMELA_v1c07770</name>
</gene>
<keyword evidence="2" id="KW-1185">Reference proteome</keyword>
<protein>
    <submittedName>
        <fullName evidence="1">Uncharacterized protein</fullName>
    </submittedName>
</protein>
<sequence length="47" mass="5546">MFWSVVYFLLLIPSIIGLIQINNMDTNYNNNDKIKIYIVATCFLDFL</sequence>
<dbReference type="EMBL" id="CP024964">
    <property type="protein sequence ID" value="ATZ18264.1"/>
    <property type="molecule type" value="Genomic_DNA"/>
</dbReference>
<accession>A0A2K8NWZ9</accession>
<name>A0A2K8NWZ9_9MOLU</name>
<evidence type="ECO:0000313" key="1">
    <source>
        <dbReference type="EMBL" id="ATZ18264.1"/>
    </source>
</evidence>
<reference evidence="1 2" key="1">
    <citation type="submission" date="2017-11" db="EMBL/GenBank/DDBJ databases">
        <title>Genome sequence of Entomoplasma melaleucae M1 (ATCC 49191).</title>
        <authorList>
            <person name="Lo W.-S."/>
            <person name="Gasparich G.E."/>
            <person name="Kuo C.-H."/>
        </authorList>
    </citation>
    <scope>NUCLEOTIDE SEQUENCE [LARGE SCALE GENOMIC DNA]</scope>
    <source>
        <strain evidence="1 2">M1</strain>
    </source>
</reference>